<evidence type="ECO:0000256" key="1">
    <source>
        <dbReference type="ARBA" id="ARBA00004141"/>
    </source>
</evidence>
<feature type="transmembrane region" description="Helical" evidence="8">
    <location>
        <begin position="412"/>
        <end position="434"/>
    </location>
</feature>
<feature type="transmembrane region" description="Helical" evidence="8">
    <location>
        <begin position="343"/>
        <end position="366"/>
    </location>
</feature>
<feature type="region of interest" description="Disordered" evidence="7">
    <location>
        <begin position="1"/>
        <end position="22"/>
    </location>
</feature>
<dbReference type="PIRSF" id="PIRSF006060">
    <property type="entry name" value="AA_transporter"/>
    <property type="match status" value="1"/>
</dbReference>
<comment type="caution">
    <text evidence="10">The sequence shown here is derived from an EMBL/GenBank/DDBJ whole genome shotgun (WGS) entry which is preliminary data.</text>
</comment>
<dbReference type="GO" id="GO:0006865">
    <property type="term" value="P:amino acid transport"/>
    <property type="evidence" value="ECO:0007669"/>
    <property type="project" value="UniProtKB-KW"/>
</dbReference>
<dbReference type="Pfam" id="PF00324">
    <property type="entry name" value="AA_permease"/>
    <property type="match status" value="1"/>
</dbReference>
<comment type="subcellular location">
    <subcellularLocation>
        <location evidence="1">Membrane</location>
        <topology evidence="1">Multi-pass membrane protein</topology>
    </subcellularLocation>
</comment>
<dbReference type="EMBL" id="SWLG01000004">
    <property type="protein sequence ID" value="TLS38112.1"/>
    <property type="molecule type" value="Genomic_DNA"/>
</dbReference>
<dbReference type="Gene3D" id="1.20.1740.10">
    <property type="entry name" value="Amino acid/polyamine transporter I"/>
    <property type="match status" value="1"/>
</dbReference>
<evidence type="ECO:0000256" key="2">
    <source>
        <dbReference type="ARBA" id="ARBA00022448"/>
    </source>
</evidence>
<dbReference type="RefSeq" id="WP_138124255.1">
    <property type="nucleotide sequence ID" value="NZ_SWLG01000004.1"/>
</dbReference>
<evidence type="ECO:0000256" key="6">
    <source>
        <dbReference type="ARBA" id="ARBA00023136"/>
    </source>
</evidence>
<dbReference type="GO" id="GO:0005886">
    <property type="term" value="C:plasma membrane"/>
    <property type="evidence" value="ECO:0007669"/>
    <property type="project" value="UniProtKB-SubCell"/>
</dbReference>
<feature type="transmembrane region" description="Helical" evidence="8">
    <location>
        <begin position="169"/>
        <end position="191"/>
    </location>
</feature>
<evidence type="ECO:0000259" key="9">
    <source>
        <dbReference type="Pfam" id="PF00324"/>
    </source>
</evidence>
<feature type="transmembrane region" description="Helical" evidence="8">
    <location>
        <begin position="27"/>
        <end position="49"/>
    </location>
</feature>
<dbReference type="AlphaFoldDB" id="A0A5R9F350"/>
<keyword evidence="4" id="KW-0029">Amino-acid transport</keyword>
<keyword evidence="3 8" id="KW-0812">Transmembrane</keyword>
<feature type="transmembrane region" description="Helical" evidence="8">
    <location>
        <begin position="296"/>
        <end position="323"/>
    </location>
</feature>
<feature type="transmembrane region" description="Helical" evidence="8">
    <location>
        <begin position="211"/>
        <end position="237"/>
    </location>
</feature>
<feature type="domain" description="Amino acid permease/ SLC12A" evidence="9">
    <location>
        <begin position="32"/>
        <end position="458"/>
    </location>
</feature>
<evidence type="ECO:0000256" key="7">
    <source>
        <dbReference type="SAM" id="MobiDB-lite"/>
    </source>
</evidence>
<feature type="transmembrane region" description="Helical" evidence="8">
    <location>
        <begin position="249"/>
        <end position="276"/>
    </location>
</feature>
<keyword evidence="5 8" id="KW-1133">Transmembrane helix</keyword>
<dbReference type="OrthoDB" id="9780162at2"/>
<sequence length="468" mass="51265">MRNEHVVKQTIQHRQKQKAKRGEGHKLHWWQLSLIGIGSIIGAGFFLGTGLSIERAGPSVLIDYLIAGIVAFLVFSAFAEMSVHDKETGSFRKYAQEAFGRPLGFMSGWMYWISGILIMASEITALALFTQYWFPAAPLWLLMVLYTATGIGINLLGVRNFGTIESLFAVVKIATLIGFIVFGLLYLFHFIHPVSSVESGGVGFSQWFPHGAMGSWTALIFVLFSFGGIAVVGLMSSELEDKNDTPKSGIAMVIALAIIYILSLFFIVSMVTWAAISEDESPFVTALSVFHVPYIGSLFNIILITAAFSTMVGAMFSVTKVIVSLGRDGDAPSKLAKFNKKGVAVRALGLNGFALGVMIFISYILPDKVYEYLTTAAGIMLLLNWVVILASQIKTRSRYEENPEKKTYFKMLGAPFSSYLGIALIAFAIAGAWFQDSERIGLLISIAIIMIIFAGYFGAKKFAGHHLE</sequence>
<reference evidence="10 11" key="1">
    <citation type="submission" date="2019-04" db="EMBL/GenBank/DDBJ databases">
        <title>Bacillus caeni sp. nov., a bacterium isolated from mangrove sediment.</title>
        <authorList>
            <person name="Huang H."/>
            <person name="Mo K."/>
            <person name="Hu Y."/>
        </authorList>
    </citation>
    <scope>NUCLEOTIDE SEQUENCE [LARGE SCALE GENOMIC DNA]</scope>
    <source>
        <strain evidence="10 11">HB172195</strain>
    </source>
</reference>
<evidence type="ECO:0000313" key="11">
    <source>
        <dbReference type="Proteomes" id="UP000308230"/>
    </source>
</evidence>
<organism evidence="10 11">
    <name type="scientific">Exobacillus caeni</name>
    <dbReference type="NCBI Taxonomy" id="2574798"/>
    <lineage>
        <taxon>Bacteria</taxon>
        <taxon>Bacillati</taxon>
        <taxon>Bacillota</taxon>
        <taxon>Bacilli</taxon>
        <taxon>Bacillales</taxon>
        <taxon>Guptibacillaceae</taxon>
        <taxon>Exobacillus</taxon>
    </lineage>
</organism>
<name>A0A5R9F350_9BACL</name>
<dbReference type="GO" id="GO:0055085">
    <property type="term" value="P:transmembrane transport"/>
    <property type="evidence" value="ECO:0007669"/>
    <property type="project" value="InterPro"/>
</dbReference>
<protein>
    <submittedName>
        <fullName evidence="10">Amino acid permease</fullName>
    </submittedName>
</protein>
<evidence type="ECO:0000256" key="8">
    <source>
        <dbReference type="SAM" id="Phobius"/>
    </source>
</evidence>
<keyword evidence="2" id="KW-0813">Transport</keyword>
<dbReference type="PANTHER" id="PTHR43495">
    <property type="entry name" value="GABA PERMEASE"/>
    <property type="match status" value="1"/>
</dbReference>
<evidence type="ECO:0000256" key="4">
    <source>
        <dbReference type="ARBA" id="ARBA00022970"/>
    </source>
</evidence>
<feature type="transmembrane region" description="Helical" evidence="8">
    <location>
        <begin position="139"/>
        <end position="157"/>
    </location>
</feature>
<dbReference type="InterPro" id="IPR004841">
    <property type="entry name" value="AA-permease/SLC12A_dom"/>
</dbReference>
<proteinExistence type="predicted"/>
<dbReference type="Proteomes" id="UP000308230">
    <property type="component" value="Unassembled WGS sequence"/>
</dbReference>
<evidence type="ECO:0000256" key="3">
    <source>
        <dbReference type="ARBA" id="ARBA00022692"/>
    </source>
</evidence>
<feature type="transmembrane region" description="Helical" evidence="8">
    <location>
        <begin position="372"/>
        <end position="391"/>
    </location>
</feature>
<evidence type="ECO:0000313" key="10">
    <source>
        <dbReference type="EMBL" id="TLS38112.1"/>
    </source>
</evidence>
<feature type="transmembrane region" description="Helical" evidence="8">
    <location>
        <begin position="109"/>
        <end position="133"/>
    </location>
</feature>
<keyword evidence="11" id="KW-1185">Reference proteome</keyword>
<evidence type="ECO:0000256" key="5">
    <source>
        <dbReference type="ARBA" id="ARBA00022989"/>
    </source>
</evidence>
<dbReference type="PANTHER" id="PTHR43495:SF5">
    <property type="entry name" value="GAMMA-AMINOBUTYRIC ACID PERMEASE"/>
    <property type="match status" value="1"/>
</dbReference>
<feature type="transmembrane region" description="Helical" evidence="8">
    <location>
        <begin position="440"/>
        <end position="459"/>
    </location>
</feature>
<gene>
    <name evidence="10" type="ORF">FCL54_06110</name>
</gene>
<feature type="transmembrane region" description="Helical" evidence="8">
    <location>
        <begin position="61"/>
        <end position="83"/>
    </location>
</feature>
<accession>A0A5R9F350</accession>
<keyword evidence="6 8" id="KW-0472">Membrane</keyword>